<reference evidence="7 8" key="1">
    <citation type="journal article" date="2010" name="Stand. Genomic Sci.">
        <title>Complete genome sequence of Haliangium ochraceum type strain (SMP-2).</title>
        <authorList>
            <consortium name="US DOE Joint Genome Institute (JGI-PGF)"/>
            <person name="Ivanova N."/>
            <person name="Daum C."/>
            <person name="Lang E."/>
            <person name="Abt B."/>
            <person name="Kopitz M."/>
            <person name="Saunders E."/>
            <person name="Lapidus A."/>
            <person name="Lucas S."/>
            <person name="Glavina Del Rio T."/>
            <person name="Nolan M."/>
            <person name="Tice H."/>
            <person name="Copeland A."/>
            <person name="Cheng J.F."/>
            <person name="Chen F."/>
            <person name="Bruce D."/>
            <person name="Goodwin L."/>
            <person name="Pitluck S."/>
            <person name="Mavromatis K."/>
            <person name="Pati A."/>
            <person name="Mikhailova N."/>
            <person name="Chen A."/>
            <person name="Palaniappan K."/>
            <person name="Land M."/>
            <person name="Hauser L."/>
            <person name="Chang Y.J."/>
            <person name="Jeffries C.D."/>
            <person name="Detter J.C."/>
            <person name="Brettin T."/>
            <person name="Rohde M."/>
            <person name="Goker M."/>
            <person name="Bristow J."/>
            <person name="Markowitz V."/>
            <person name="Eisen J.A."/>
            <person name="Hugenholtz P."/>
            <person name="Kyrpides N.C."/>
            <person name="Klenk H.P."/>
        </authorList>
    </citation>
    <scope>NUCLEOTIDE SEQUENCE [LARGE SCALE GENOMIC DNA]</scope>
    <source>
        <strain evidence="8">DSM 14365 / CIP 107738 / JCM 11303 / AJ 13395 / SMP-2</strain>
    </source>
</reference>
<dbReference type="GO" id="GO:0055085">
    <property type="term" value="P:transmembrane transport"/>
    <property type="evidence" value="ECO:0007669"/>
    <property type="project" value="InterPro"/>
</dbReference>
<feature type="transmembrane region" description="Helical" evidence="5">
    <location>
        <begin position="89"/>
        <end position="113"/>
    </location>
</feature>
<evidence type="ECO:0000256" key="4">
    <source>
        <dbReference type="ARBA" id="ARBA00023136"/>
    </source>
</evidence>
<gene>
    <name evidence="7" type="ordered locus">Hoch_4824</name>
</gene>
<evidence type="ECO:0000313" key="8">
    <source>
        <dbReference type="Proteomes" id="UP000001880"/>
    </source>
</evidence>
<feature type="transmembrane region" description="Helical" evidence="5">
    <location>
        <begin position="150"/>
        <end position="171"/>
    </location>
</feature>
<organism evidence="7 8">
    <name type="scientific">Haliangium ochraceum (strain DSM 14365 / JCM 11303 / SMP-2)</name>
    <dbReference type="NCBI Taxonomy" id="502025"/>
    <lineage>
        <taxon>Bacteria</taxon>
        <taxon>Pseudomonadati</taxon>
        <taxon>Myxococcota</taxon>
        <taxon>Polyangia</taxon>
        <taxon>Haliangiales</taxon>
        <taxon>Kofleriaceae</taxon>
        <taxon>Haliangium</taxon>
    </lineage>
</organism>
<dbReference type="InterPro" id="IPR004841">
    <property type="entry name" value="AA-permease/SLC12A_dom"/>
</dbReference>
<comment type="subcellular location">
    <subcellularLocation>
        <location evidence="1">Membrane</location>
        <topology evidence="1">Multi-pass membrane protein</topology>
    </subcellularLocation>
</comment>
<dbReference type="Proteomes" id="UP000001880">
    <property type="component" value="Chromosome"/>
</dbReference>
<dbReference type="PANTHER" id="PTHR42770:SF7">
    <property type="entry name" value="MEMBRANE PROTEIN"/>
    <property type="match status" value="1"/>
</dbReference>
<dbReference type="HOGENOM" id="CLU_007946_15_12_7"/>
<dbReference type="InterPro" id="IPR050367">
    <property type="entry name" value="APC_superfamily"/>
</dbReference>
<dbReference type="PROSITE" id="PS51094">
    <property type="entry name" value="PTS_EIIA_TYPE_2"/>
    <property type="match status" value="1"/>
</dbReference>
<dbReference type="STRING" id="502025.Hoch_4824"/>
<dbReference type="PANTHER" id="PTHR42770">
    <property type="entry name" value="AMINO ACID TRANSPORTER-RELATED"/>
    <property type="match status" value="1"/>
</dbReference>
<feature type="domain" description="PTS EIIA type-2" evidence="6">
    <location>
        <begin position="480"/>
        <end position="628"/>
    </location>
</feature>
<evidence type="ECO:0000256" key="2">
    <source>
        <dbReference type="ARBA" id="ARBA00022692"/>
    </source>
</evidence>
<dbReference type="Pfam" id="PF00359">
    <property type="entry name" value="PTS_EIIA_2"/>
    <property type="match status" value="1"/>
</dbReference>
<keyword evidence="4 5" id="KW-0472">Membrane</keyword>
<feature type="transmembrane region" description="Helical" evidence="5">
    <location>
        <begin position="12"/>
        <end position="37"/>
    </location>
</feature>
<dbReference type="OrthoDB" id="127638at2"/>
<evidence type="ECO:0000313" key="7">
    <source>
        <dbReference type="EMBL" id="ACY17314.1"/>
    </source>
</evidence>
<dbReference type="GO" id="GO:0016020">
    <property type="term" value="C:membrane"/>
    <property type="evidence" value="ECO:0007669"/>
    <property type="project" value="UniProtKB-SubCell"/>
</dbReference>
<feature type="transmembrane region" description="Helical" evidence="5">
    <location>
        <begin position="231"/>
        <end position="253"/>
    </location>
</feature>
<dbReference type="RefSeq" id="WP_012829912.1">
    <property type="nucleotide sequence ID" value="NC_013440.1"/>
</dbReference>
<keyword evidence="2 5" id="KW-0812">Transmembrane</keyword>
<feature type="transmembrane region" description="Helical" evidence="5">
    <location>
        <begin position="388"/>
        <end position="408"/>
    </location>
</feature>
<dbReference type="InterPro" id="IPR002178">
    <property type="entry name" value="PTS_EIIA_type-2_dom"/>
</dbReference>
<feature type="transmembrane region" description="Helical" evidence="5">
    <location>
        <begin position="331"/>
        <end position="351"/>
    </location>
</feature>
<dbReference type="AlphaFoldDB" id="D0LSU2"/>
<dbReference type="Gene3D" id="3.40.930.10">
    <property type="entry name" value="Mannitol-specific EII, Chain A"/>
    <property type="match status" value="1"/>
</dbReference>
<dbReference type="Pfam" id="PF00324">
    <property type="entry name" value="AA_permease"/>
    <property type="match status" value="1"/>
</dbReference>
<feature type="transmembrane region" description="Helical" evidence="5">
    <location>
        <begin position="119"/>
        <end position="138"/>
    </location>
</feature>
<dbReference type="SUPFAM" id="SSF55804">
    <property type="entry name" value="Phoshotransferase/anion transport protein"/>
    <property type="match status" value="1"/>
</dbReference>
<proteinExistence type="predicted"/>
<name>D0LSU2_HALO1</name>
<dbReference type="InterPro" id="IPR016152">
    <property type="entry name" value="PTrfase/Anion_transptr"/>
</dbReference>
<evidence type="ECO:0000259" key="6">
    <source>
        <dbReference type="PROSITE" id="PS51094"/>
    </source>
</evidence>
<dbReference type="eggNOG" id="COG1762">
    <property type="taxonomic scope" value="Bacteria"/>
</dbReference>
<sequence length="641" mass="67481">MPTTRLKKQLGLFDVYSVSTGAMFSSGFFLLPGLAFAEVGPGVVLAYLLAGFLIIPAMLSSAELATAMPRAGGAYFFLDRALGPMAGTLGGWGTWLALVLKTSFALVGVGAYLALFWDLPMKTVALVLTALFFVVNLVGAKETTGLQRILVSALVGILTLFTLAGLLHIAGHWNQGDGAATKEAMRQLSSVSVEGLLGAIGLVFVSYAGLTKVASVAEEVQDPDRAIPRGMLLSLLTATAFYVVGVAIMVIVLDPVELSGDLTPVASAGAEVMSWLPGSSTAVLLIVVAAVAAFASTANAGIMSASRYLFAMGRDELLSRRMAKIGRFGTPTLAIVSTSAVVALSVLTLDVASLAKLASAFQLLMFSLLNLAVIVMRESRIESYDPGYRSPLYPWMQILGFVVPLVLIGELGHVAIVFTAGVAAASLGWYFAYARHRVMRSGAVLHWFARMGLDKDRGLDAELREILKERGLRERDPLAETIAGAPLVHFAESASFEQAARQAAEALADITELPTAELCEGFCTGSRTGATPVAHGVALPHLRIPDLVRPVMVVVRAPEGVRIDIEDITGVRQETAHALFFLVSPTSDPAQHLRLLAAIASVADDDDFKAGFLAAKDGHGIRALLGSRLPSFTDGSGGGGN</sequence>
<dbReference type="KEGG" id="hoh:Hoch_4824"/>
<accession>D0LSU2</accession>
<keyword evidence="8" id="KW-1185">Reference proteome</keyword>
<dbReference type="Gene3D" id="1.20.1740.10">
    <property type="entry name" value="Amino acid/polyamine transporter I"/>
    <property type="match status" value="1"/>
</dbReference>
<feature type="transmembrane region" description="Helical" evidence="5">
    <location>
        <begin position="43"/>
        <end position="68"/>
    </location>
</feature>
<evidence type="ECO:0000256" key="3">
    <source>
        <dbReference type="ARBA" id="ARBA00022989"/>
    </source>
</evidence>
<feature type="transmembrane region" description="Helical" evidence="5">
    <location>
        <begin position="191"/>
        <end position="210"/>
    </location>
</feature>
<keyword evidence="3 5" id="KW-1133">Transmembrane helix</keyword>
<feature type="transmembrane region" description="Helical" evidence="5">
    <location>
        <begin position="414"/>
        <end position="433"/>
    </location>
</feature>
<evidence type="ECO:0000256" key="1">
    <source>
        <dbReference type="ARBA" id="ARBA00004141"/>
    </source>
</evidence>
<feature type="transmembrane region" description="Helical" evidence="5">
    <location>
        <begin position="357"/>
        <end position="376"/>
    </location>
</feature>
<evidence type="ECO:0000256" key="5">
    <source>
        <dbReference type="SAM" id="Phobius"/>
    </source>
</evidence>
<dbReference type="EMBL" id="CP001804">
    <property type="protein sequence ID" value="ACY17314.1"/>
    <property type="molecule type" value="Genomic_DNA"/>
</dbReference>
<protein>
    <submittedName>
        <fullName evidence="7">Amino acid permease-associated region</fullName>
    </submittedName>
</protein>
<dbReference type="eggNOG" id="COG0531">
    <property type="taxonomic scope" value="Bacteria"/>
</dbReference>
<feature type="transmembrane region" description="Helical" evidence="5">
    <location>
        <begin position="282"/>
        <end position="310"/>
    </location>
</feature>